<dbReference type="RefSeq" id="WP_107017024.1">
    <property type="nucleotide sequence ID" value="NZ_KZ679042.1"/>
</dbReference>
<dbReference type="EMBL" id="PYBJ01000008">
    <property type="protein sequence ID" value="PSM42388.1"/>
    <property type="molecule type" value="Genomic_DNA"/>
</dbReference>
<name>A0A2P8Q814_9ACTN</name>
<evidence type="ECO:0000313" key="4">
    <source>
        <dbReference type="Proteomes" id="UP000240429"/>
    </source>
</evidence>
<dbReference type="OrthoDB" id="319933at2"/>
<dbReference type="InterPro" id="IPR017853">
    <property type="entry name" value="GH"/>
</dbReference>
<dbReference type="InterPro" id="IPR004352">
    <property type="entry name" value="GH114_TIM-barrel"/>
</dbReference>
<feature type="chain" id="PRO_5015180394" description="Glycoside-hydrolase family GH114 TIM-barrel domain-containing protein" evidence="1">
    <location>
        <begin position="36"/>
        <end position="272"/>
    </location>
</feature>
<feature type="domain" description="Glycoside-hydrolase family GH114 TIM-barrel" evidence="2">
    <location>
        <begin position="49"/>
        <end position="249"/>
    </location>
</feature>
<protein>
    <recommendedName>
        <fullName evidence="2">Glycoside-hydrolase family GH114 TIM-barrel domain-containing protein</fullName>
    </recommendedName>
</protein>
<evidence type="ECO:0000256" key="1">
    <source>
        <dbReference type="SAM" id="SignalP"/>
    </source>
</evidence>
<dbReference type="PANTHER" id="PTHR35273:SF2">
    <property type="entry name" value="ALPHA-GALACTOSIDASE"/>
    <property type="match status" value="1"/>
</dbReference>
<dbReference type="PANTHER" id="PTHR35273">
    <property type="entry name" value="ALPHA-1,4 POLYGALACTOSAMINIDASE, PUTATIVE (AFU_ORTHOLOGUE AFUA_3G07890)-RELATED"/>
    <property type="match status" value="1"/>
</dbReference>
<gene>
    <name evidence="3" type="ORF">C6Y14_14240</name>
</gene>
<dbReference type="AlphaFoldDB" id="A0A2P8Q814"/>
<keyword evidence="4" id="KW-1185">Reference proteome</keyword>
<dbReference type="SUPFAM" id="SSF51445">
    <property type="entry name" value="(Trans)glycosidases"/>
    <property type="match status" value="1"/>
</dbReference>
<sequence>MSHTHRVRSRRPAVVAASLTCAVVGGLLVSSSANAAAPAVELPPANAPFDYQIGQAYTPASGVKVVSRDHTASPAAGLYNICYVNAFQAQPGAEEEWGDLLLTDADGEVVYDPDWDEAFLDIRTAAKRQRVAAKVNAWVDTCADKGFDAVEPDNLDSFTRTDLISEDNAKAFVRLLADHAHDKGLAIGQKNTPQLSTERSATGLDFAVAEECGEWKECGDYTEGFNDNVIVIEYKQKYFDETCAQWGGRLSVVLRDVFVTAPGDSGYVRKAC</sequence>
<accession>A0A2P8Q814</accession>
<proteinExistence type="predicted"/>
<organism evidence="3 4">
    <name type="scientific">Streptomyces dioscori</name>
    <dbReference type="NCBI Taxonomy" id="2109333"/>
    <lineage>
        <taxon>Bacteria</taxon>
        <taxon>Bacillati</taxon>
        <taxon>Actinomycetota</taxon>
        <taxon>Actinomycetes</taxon>
        <taxon>Kitasatosporales</taxon>
        <taxon>Streptomycetaceae</taxon>
        <taxon>Streptomyces</taxon>
        <taxon>Streptomyces aurantiacus group</taxon>
    </lineage>
</organism>
<reference evidence="3 4" key="1">
    <citation type="submission" date="2018-03" db="EMBL/GenBank/DDBJ databases">
        <title>Streptomyces dioscori sp. nov., a novel endophytic actinobacterium isolated from bulbil of Dioscorea bulbifera L.</title>
        <authorList>
            <person name="Zhikuan W."/>
        </authorList>
    </citation>
    <scope>NUCLEOTIDE SEQUENCE [LARGE SCALE GENOMIC DNA]</scope>
    <source>
        <strain evidence="3 4">A217</strain>
    </source>
</reference>
<dbReference type="InterPro" id="IPR013785">
    <property type="entry name" value="Aldolase_TIM"/>
</dbReference>
<feature type="signal peptide" evidence="1">
    <location>
        <begin position="1"/>
        <end position="35"/>
    </location>
</feature>
<evidence type="ECO:0000313" key="3">
    <source>
        <dbReference type="EMBL" id="PSM42388.1"/>
    </source>
</evidence>
<dbReference type="Proteomes" id="UP000240429">
    <property type="component" value="Unassembled WGS sequence"/>
</dbReference>
<evidence type="ECO:0000259" key="2">
    <source>
        <dbReference type="Pfam" id="PF03537"/>
    </source>
</evidence>
<comment type="caution">
    <text evidence="3">The sequence shown here is derived from an EMBL/GenBank/DDBJ whole genome shotgun (WGS) entry which is preliminary data.</text>
</comment>
<dbReference type="Gene3D" id="3.20.20.70">
    <property type="entry name" value="Aldolase class I"/>
    <property type="match status" value="1"/>
</dbReference>
<keyword evidence="1" id="KW-0732">Signal</keyword>
<dbReference type="Pfam" id="PF03537">
    <property type="entry name" value="Glyco_hydro_114"/>
    <property type="match status" value="1"/>
</dbReference>